<evidence type="ECO:0000256" key="6">
    <source>
        <dbReference type="ARBA" id="ARBA00022927"/>
    </source>
</evidence>
<evidence type="ECO:0000256" key="4">
    <source>
        <dbReference type="ARBA" id="ARBA00022692"/>
    </source>
</evidence>
<keyword evidence="3 10" id="KW-0813">Transport</keyword>
<dbReference type="PANTHER" id="PTHR11654">
    <property type="entry name" value="OLIGOPEPTIDE TRANSPORTER-RELATED"/>
    <property type="match status" value="1"/>
</dbReference>
<feature type="transmembrane region" description="Helical" evidence="11">
    <location>
        <begin position="626"/>
        <end position="644"/>
    </location>
</feature>
<comment type="caution">
    <text evidence="12">The sequence shown here is derived from an EMBL/GenBank/DDBJ whole genome shotgun (WGS) entry which is preliminary data.</text>
</comment>
<feature type="transmembrane region" description="Helical" evidence="11">
    <location>
        <begin position="49"/>
        <end position="69"/>
    </location>
</feature>
<keyword evidence="4 10" id="KW-0812">Transmembrane</keyword>
<feature type="transmembrane region" description="Helical" evidence="11">
    <location>
        <begin position="150"/>
        <end position="170"/>
    </location>
</feature>
<evidence type="ECO:0000256" key="5">
    <source>
        <dbReference type="ARBA" id="ARBA00022856"/>
    </source>
</evidence>
<evidence type="ECO:0000256" key="7">
    <source>
        <dbReference type="ARBA" id="ARBA00022989"/>
    </source>
</evidence>
<dbReference type="InterPro" id="IPR036259">
    <property type="entry name" value="MFS_trans_sf"/>
</dbReference>
<feature type="transmembrane region" description="Helical" evidence="11">
    <location>
        <begin position="595"/>
        <end position="614"/>
    </location>
</feature>
<feature type="transmembrane region" description="Helical" evidence="11">
    <location>
        <begin position="81"/>
        <end position="100"/>
    </location>
</feature>
<dbReference type="GO" id="GO:0022857">
    <property type="term" value="F:transmembrane transporter activity"/>
    <property type="evidence" value="ECO:0007669"/>
    <property type="project" value="InterPro"/>
</dbReference>
<dbReference type="FunFam" id="1.20.1250.20:FF:000049">
    <property type="entry name" value="Solute carrier family 15 member 2"/>
    <property type="match status" value="1"/>
</dbReference>
<evidence type="ECO:0000256" key="1">
    <source>
        <dbReference type="ARBA" id="ARBA00004141"/>
    </source>
</evidence>
<feature type="transmembrane region" description="Helical" evidence="11">
    <location>
        <begin position="106"/>
        <end position="130"/>
    </location>
</feature>
<dbReference type="PROSITE" id="PS01023">
    <property type="entry name" value="PTR2_2"/>
    <property type="match status" value="1"/>
</dbReference>
<dbReference type="AlphaFoldDB" id="A0A9P0NZY4"/>
<accession>A0A9P0NZY4</accession>
<dbReference type="EMBL" id="CAKOFQ010006712">
    <property type="protein sequence ID" value="CAH1963981.1"/>
    <property type="molecule type" value="Genomic_DNA"/>
</dbReference>
<feature type="transmembrane region" description="Helical" evidence="11">
    <location>
        <begin position="261"/>
        <end position="279"/>
    </location>
</feature>
<dbReference type="GO" id="GO:0016020">
    <property type="term" value="C:membrane"/>
    <property type="evidence" value="ECO:0007669"/>
    <property type="project" value="UniProtKB-SubCell"/>
</dbReference>
<dbReference type="Proteomes" id="UP001152888">
    <property type="component" value="Unassembled WGS sequence"/>
</dbReference>
<evidence type="ECO:0000256" key="2">
    <source>
        <dbReference type="ARBA" id="ARBA00005982"/>
    </source>
</evidence>
<dbReference type="GO" id="GO:0006857">
    <property type="term" value="P:oligopeptide transport"/>
    <property type="evidence" value="ECO:0007669"/>
    <property type="project" value="InterPro"/>
</dbReference>
<reference evidence="12" key="1">
    <citation type="submission" date="2022-03" db="EMBL/GenBank/DDBJ databases">
        <authorList>
            <person name="Sayadi A."/>
        </authorList>
    </citation>
    <scope>NUCLEOTIDE SEQUENCE</scope>
</reference>
<comment type="subcellular location">
    <subcellularLocation>
        <location evidence="1 10">Membrane</location>
        <topology evidence="1 10">Multi-pass membrane protein</topology>
    </subcellularLocation>
</comment>
<evidence type="ECO:0000313" key="12">
    <source>
        <dbReference type="EMBL" id="CAH1963981.1"/>
    </source>
</evidence>
<keyword evidence="6" id="KW-0653">Protein transport</keyword>
<dbReference type="OrthoDB" id="205993at2759"/>
<sequence length="712" mass="79484">MIVRAEYPTSVFCIIATEFCERFSFCGLRTILSLYLRNILLFSENTSTVVYHVFIMCCYIIPLVGAILADSYFGRYKTIRNFSLIYLVGNTLMCIAAVPTLDVAPITFSMIGLALIAIGTGGIKPCVAAFGAEQFDLPAQKELQSQFFSVFYFAINLGGFVGMVLTPVMKKAVTCFGEDTCYAVGFGFPAALMVLSLLLFVIGKNFYKLRIPKKNVILQFIRCGSYALRQKSNEKGEIGRSHWLDYAKGRFSAKVIEDMKVVCSILLLYAPLPLFWSLFDQQGSRWTFQASHMSGYVLGTQIVPDQMQVVNPAIVLILIPVFDRVLYPCFSKLNVLENSLHRMALGGIMAGLAFFSAGILELALETTYPELPSEHHASVNVMNTLPCSLTIQNPFDEARTVRSGEIHKFADIPAHNYTRYTFSVEAPLQCGSLKFNKRTHSLDVVSVENQIDSVLIGTSIHNEIQAFITDPVDFKKSLSGKPRVRIAYIKSSRSLTNVTVSLISSSGLQDVYFVHDYSSKSSLAVSEYMELPQGVYECRISSSENPHLYEKHFHLALGGVYSLIIREGLQEIAFIKLYTMSTPNTLNILWQVPQYVLISVAEIMFGVAGLEFSFTQAPKCMKTITIAGWYLSVAGGNFLVIIITQLNMFRSQAHEFFLFAVLMVADMMLFMEMASKYKFVAVSEISSSTTCFMIEDVLPFIDETSSDETELN</sequence>
<feature type="transmembrane region" description="Helical" evidence="11">
    <location>
        <begin position="343"/>
        <end position="364"/>
    </location>
</feature>
<organism evidence="12 13">
    <name type="scientific">Acanthoscelides obtectus</name>
    <name type="common">Bean weevil</name>
    <name type="synonym">Bruchus obtectus</name>
    <dbReference type="NCBI Taxonomy" id="200917"/>
    <lineage>
        <taxon>Eukaryota</taxon>
        <taxon>Metazoa</taxon>
        <taxon>Ecdysozoa</taxon>
        <taxon>Arthropoda</taxon>
        <taxon>Hexapoda</taxon>
        <taxon>Insecta</taxon>
        <taxon>Pterygota</taxon>
        <taxon>Neoptera</taxon>
        <taxon>Endopterygota</taxon>
        <taxon>Coleoptera</taxon>
        <taxon>Polyphaga</taxon>
        <taxon>Cucujiformia</taxon>
        <taxon>Chrysomeloidea</taxon>
        <taxon>Chrysomelidae</taxon>
        <taxon>Bruchinae</taxon>
        <taxon>Bruchini</taxon>
        <taxon>Acanthoscelides</taxon>
    </lineage>
</organism>
<dbReference type="Gene3D" id="1.20.1250.20">
    <property type="entry name" value="MFS general substrate transporter like domains"/>
    <property type="match status" value="2"/>
</dbReference>
<evidence type="ECO:0000313" key="13">
    <source>
        <dbReference type="Proteomes" id="UP001152888"/>
    </source>
</evidence>
<dbReference type="GO" id="GO:0015031">
    <property type="term" value="P:protein transport"/>
    <property type="evidence" value="ECO:0007669"/>
    <property type="project" value="UniProtKB-KW"/>
</dbReference>
<keyword evidence="8 11" id="KW-0472">Membrane</keyword>
<dbReference type="PROSITE" id="PS01022">
    <property type="entry name" value="PTR2_1"/>
    <property type="match status" value="1"/>
</dbReference>
<name>A0A9P0NZY4_ACAOB</name>
<feature type="transmembrane region" description="Helical" evidence="11">
    <location>
        <begin position="656"/>
        <end position="674"/>
    </location>
</feature>
<evidence type="ECO:0000256" key="8">
    <source>
        <dbReference type="ARBA" id="ARBA00023136"/>
    </source>
</evidence>
<feature type="transmembrane region" description="Helical" evidence="11">
    <location>
        <begin position="182"/>
        <end position="203"/>
    </location>
</feature>
<comment type="similarity">
    <text evidence="2 10">Belongs to the major facilitator superfamily. Proton-dependent oligopeptide transporter (POT/PTR) (TC 2.A.17) family.</text>
</comment>
<dbReference type="Pfam" id="PF00854">
    <property type="entry name" value="PTR2"/>
    <property type="match status" value="2"/>
</dbReference>
<proteinExistence type="inferred from homology"/>
<keyword evidence="7 11" id="KW-1133">Transmembrane helix</keyword>
<evidence type="ECO:0000256" key="11">
    <source>
        <dbReference type="SAM" id="Phobius"/>
    </source>
</evidence>
<evidence type="ECO:0000256" key="10">
    <source>
        <dbReference type="RuleBase" id="RU003755"/>
    </source>
</evidence>
<dbReference type="InterPro" id="IPR000109">
    <property type="entry name" value="POT_fam"/>
</dbReference>
<dbReference type="InterPro" id="IPR018456">
    <property type="entry name" value="PTR2_symporter_CS"/>
</dbReference>
<protein>
    <recommendedName>
        <fullName evidence="9">Oligopeptide transporter 1</fullName>
    </recommendedName>
</protein>
<dbReference type="SUPFAM" id="SSF103473">
    <property type="entry name" value="MFS general substrate transporter"/>
    <property type="match status" value="1"/>
</dbReference>
<keyword evidence="5" id="KW-0571">Peptide transport</keyword>
<evidence type="ECO:0000256" key="9">
    <source>
        <dbReference type="ARBA" id="ARBA00078114"/>
    </source>
</evidence>
<gene>
    <name evidence="12" type="ORF">ACAOBT_LOCUS5528</name>
</gene>
<keyword evidence="13" id="KW-1185">Reference proteome</keyword>
<evidence type="ECO:0000256" key="3">
    <source>
        <dbReference type="ARBA" id="ARBA00022448"/>
    </source>
</evidence>